<feature type="region of interest" description="Disordered" evidence="1">
    <location>
        <begin position="460"/>
        <end position="480"/>
    </location>
</feature>
<gene>
    <name evidence="3" type="ORF">PCL_01058</name>
</gene>
<feature type="domain" description="Microbial-type PARG catalytic" evidence="2">
    <location>
        <begin position="66"/>
        <end position="183"/>
    </location>
</feature>
<protein>
    <recommendedName>
        <fullName evidence="2">Microbial-type PARG catalytic domain-containing protein</fullName>
    </recommendedName>
</protein>
<evidence type="ECO:0000313" key="3">
    <source>
        <dbReference type="EMBL" id="PWI69411.1"/>
    </source>
</evidence>
<comment type="caution">
    <text evidence="3">The sequence shown here is derived from an EMBL/GenBank/DDBJ whole genome shotgun (WGS) entry which is preliminary data.</text>
</comment>
<dbReference type="Proteomes" id="UP000245956">
    <property type="component" value="Unassembled WGS sequence"/>
</dbReference>
<feature type="region of interest" description="Disordered" evidence="1">
    <location>
        <begin position="1"/>
        <end position="44"/>
    </location>
</feature>
<dbReference type="Gene3D" id="3.40.220.10">
    <property type="entry name" value="Leucine Aminopeptidase, subunit E, domain 1"/>
    <property type="match status" value="1"/>
</dbReference>
<organism evidence="3 4">
    <name type="scientific">Purpureocillium lilacinum</name>
    <name type="common">Paecilomyces lilacinus</name>
    <dbReference type="NCBI Taxonomy" id="33203"/>
    <lineage>
        <taxon>Eukaryota</taxon>
        <taxon>Fungi</taxon>
        <taxon>Dikarya</taxon>
        <taxon>Ascomycota</taxon>
        <taxon>Pezizomycotina</taxon>
        <taxon>Sordariomycetes</taxon>
        <taxon>Hypocreomycetidae</taxon>
        <taxon>Hypocreales</taxon>
        <taxon>Ophiocordycipitaceae</taxon>
        <taxon>Purpureocillium</taxon>
    </lineage>
</organism>
<feature type="compositionally biased region" description="Low complexity" evidence="1">
    <location>
        <begin position="14"/>
        <end position="29"/>
    </location>
</feature>
<dbReference type="InterPro" id="IPR043472">
    <property type="entry name" value="Macro_dom-like"/>
</dbReference>
<dbReference type="InterPro" id="IPR019261">
    <property type="entry name" value="PARG_cat_microbial"/>
</dbReference>
<dbReference type="InterPro" id="IPR012664">
    <property type="entry name" value="CHP02452"/>
</dbReference>
<dbReference type="EMBL" id="LCWV01000012">
    <property type="protein sequence ID" value="PWI69411.1"/>
    <property type="molecule type" value="Genomic_DNA"/>
</dbReference>
<dbReference type="Pfam" id="PF10021">
    <property type="entry name" value="PARG_cat_microb"/>
    <property type="match status" value="1"/>
</dbReference>
<evidence type="ECO:0000259" key="2">
    <source>
        <dbReference type="Pfam" id="PF10021"/>
    </source>
</evidence>
<dbReference type="PANTHER" id="PTHR35596">
    <property type="entry name" value="DUF2263 DOMAIN-CONTAINING PROTEIN"/>
    <property type="match status" value="1"/>
</dbReference>
<dbReference type="AlphaFoldDB" id="A0A2U3E4H2"/>
<evidence type="ECO:0000256" key="1">
    <source>
        <dbReference type="SAM" id="MobiDB-lite"/>
    </source>
</evidence>
<dbReference type="NCBIfam" id="TIGR02452">
    <property type="entry name" value="TIGR02452 family protein"/>
    <property type="match status" value="1"/>
</dbReference>
<accession>A0A2U3E4H2</accession>
<dbReference type="PANTHER" id="PTHR35596:SF1">
    <property type="entry name" value="MICROBIAL-TYPE PARG CATALYTIC DOMAIN-CONTAINING PROTEIN"/>
    <property type="match status" value="1"/>
</dbReference>
<name>A0A2U3E4H2_PURLI</name>
<dbReference type="SUPFAM" id="SSF52949">
    <property type="entry name" value="Macro domain-like"/>
    <property type="match status" value="1"/>
</dbReference>
<proteinExistence type="predicted"/>
<sequence>MPDPNQKTLDKWMSSGGSASRRGVAGTSSHQNPPKRDSYRQREDLAATAKETRTVLPDILKHLPDIQAAKSEALFLDTLPPLKASDCPKRTPTGKATIRIVNDDSFNAAIELAASKASSPDSGRVAVLNMASHANPGGGWLKGARAQEEALCYRSSLALSLHRRYYPFKQRMGLYTPDVVVIRSDMPSGHKLLLPDVKPEDLPVVSVLSVAALRQPETKRVRGNTPAGAVYERLVYADPRARVLTKDKMRLCLRMAAQRGHGLLVLGALGCGAFRNPKEEVAKCWLEVLQETEFQGGWWEEVWFAVYDRRNEGNFEVFEETLGGQEVTGSAPDEPEGTHVCFKRYLLARLLPADIWPVKVADLARDAETLPANMKACAGGRIRTRRPPAASGRPRGIHTAIGSPSAPPLAELHHVVPRPSSGQRSTPCGLTALTPPDATRAVLSSIEPRAVAPLRDGLAALDMERADVPSGPSSHRRRGP</sequence>
<evidence type="ECO:0000313" key="4">
    <source>
        <dbReference type="Proteomes" id="UP000245956"/>
    </source>
</evidence>
<feature type="compositionally biased region" description="Basic and acidic residues" evidence="1">
    <location>
        <begin position="34"/>
        <end position="44"/>
    </location>
</feature>
<reference evidence="3 4" key="1">
    <citation type="journal article" date="2016" name="Front. Microbiol.">
        <title>Genome and transcriptome sequences reveal the specific parasitism of the nematophagous Purpureocillium lilacinum 36-1.</title>
        <authorList>
            <person name="Xie J."/>
            <person name="Li S."/>
            <person name="Mo C."/>
            <person name="Xiao X."/>
            <person name="Peng D."/>
            <person name="Wang G."/>
            <person name="Xiao Y."/>
        </authorList>
    </citation>
    <scope>NUCLEOTIDE SEQUENCE [LARGE SCALE GENOMIC DNA]</scope>
    <source>
        <strain evidence="3 4">36-1</strain>
    </source>
</reference>